<dbReference type="AlphaFoldDB" id="F4S6J3"/>
<proteinExistence type="predicted"/>
<dbReference type="RefSeq" id="XP_007417036.1">
    <property type="nucleotide sequence ID" value="XM_007416974.1"/>
</dbReference>
<dbReference type="Proteomes" id="UP000001072">
    <property type="component" value="Unassembled WGS sequence"/>
</dbReference>
<dbReference type="KEGG" id="mlr:MELLADRAFT_112456"/>
<sequence length="242" mass="27259">MSRTTVESIYTCPTLNTSTTSISEISSPIPIGFENMKSKHLNTRENLDGDIKEIDVRIKKCDLDPVSTTAFPCLLELHEYSPLSSEPFSPDSIPETNGVRHVTKTCSSIIPSLLIENPDAVLYTSENADLPRRASKAYQTFLVEDQPITFRTRSLSYQEKYSRYMDKIAGIDMVGLNRLSDEALGCLESYLGPCYRKNGEHFINSYQKRIKQEKMNKRKIGLPSGPKLVRVTRNESVQVAQA</sequence>
<accession>F4S6J3</accession>
<evidence type="ECO:0000313" key="1">
    <source>
        <dbReference type="EMBL" id="EGF99749.1"/>
    </source>
</evidence>
<name>F4S6J3_MELLP</name>
<dbReference type="OrthoDB" id="10333207at2759"/>
<dbReference type="EMBL" id="GL883155">
    <property type="protein sequence ID" value="EGF99749.1"/>
    <property type="molecule type" value="Genomic_DNA"/>
</dbReference>
<dbReference type="InParanoid" id="F4S6J3"/>
<dbReference type="GeneID" id="18924694"/>
<evidence type="ECO:0000313" key="2">
    <source>
        <dbReference type="Proteomes" id="UP000001072"/>
    </source>
</evidence>
<reference evidence="2" key="1">
    <citation type="journal article" date="2011" name="Proc. Natl. Acad. Sci. U.S.A.">
        <title>Obligate biotrophy features unraveled by the genomic analysis of rust fungi.</title>
        <authorList>
            <person name="Duplessis S."/>
            <person name="Cuomo C.A."/>
            <person name="Lin Y.-C."/>
            <person name="Aerts A."/>
            <person name="Tisserant E."/>
            <person name="Veneault-Fourrey C."/>
            <person name="Joly D.L."/>
            <person name="Hacquard S."/>
            <person name="Amselem J."/>
            <person name="Cantarel B.L."/>
            <person name="Chiu R."/>
            <person name="Coutinho P.M."/>
            <person name="Feau N."/>
            <person name="Field M."/>
            <person name="Frey P."/>
            <person name="Gelhaye E."/>
            <person name="Goldberg J."/>
            <person name="Grabherr M.G."/>
            <person name="Kodira C.D."/>
            <person name="Kohler A."/>
            <person name="Kuees U."/>
            <person name="Lindquist E.A."/>
            <person name="Lucas S.M."/>
            <person name="Mago R."/>
            <person name="Mauceli E."/>
            <person name="Morin E."/>
            <person name="Murat C."/>
            <person name="Pangilinan J.L."/>
            <person name="Park R."/>
            <person name="Pearson M."/>
            <person name="Quesneville H."/>
            <person name="Rouhier N."/>
            <person name="Sakthikumar S."/>
            <person name="Salamov A.A."/>
            <person name="Schmutz J."/>
            <person name="Selles B."/>
            <person name="Shapiro H."/>
            <person name="Tanguay P."/>
            <person name="Tuskan G.A."/>
            <person name="Henrissat B."/>
            <person name="Van de Peer Y."/>
            <person name="Rouze P."/>
            <person name="Ellis J.G."/>
            <person name="Dodds P.N."/>
            <person name="Schein J.E."/>
            <person name="Zhong S."/>
            <person name="Hamelin R.C."/>
            <person name="Grigoriev I.V."/>
            <person name="Szabo L.J."/>
            <person name="Martin F."/>
        </authorList>
    </citation>
    <scope>NUCLEOTIDE SEQUENCE [LARGE SCALE GENOMIC DNA]</scope>
    <source>
        <strain evidence="2">98AG31 / pathotype 3-4-7</strain>
    </source>
</reference>
<organism evidence="2">
    <name type="scientific">Melampsora larici-populina (strain 98AG31 / pathotype 3-4-7)</name>
    <name type="common">Poplar leaf rust fungus</name>
    <dbReference type="NCBI Taxonomy" id="747676"/>
    <lineage>
        <taxon>Eukaryota</taxon>
        <taxon>Fungi</taxon>
        <taxon>Dikarya</taxon>
        <taxon>Basidiomycota</taxon>
        <taxon>Pucciniomycotina</taxon>
        <taxon>Pucciniomycetes</taxon>
        <taxon>Pucciniales</taxon>
        <taxon>Melampsoraceae</taxon>
        <taxon>Melampsora</taxon>
    </lineage>
</organism>
<protein>
    <submittedName>
        <fullName evidence="1">Uncharacterized protein</fullName>
    </submittedName>
</protein>
<dbReference type="VEuPathDB" id="FungiDB:MELLADRAFT_112456"/>
<keyword evidence="2" id="KW-1185">Reference proteome</keyword>
<gene>
    <name evidence="1" type="ORF">MELLADRAFT_112456</name>
</gene>
<dbReference type="HOGENOM" id="CLU_1147407_0_0_1"/>